<dbReference type="InParanoid" id="A0A409VFH0"/>
<feature type="compositionally biased region" description="Pro residues" evidence="1">
    <location>
        <begin position="323"/>
        <end position="337"/>
    </location>
</feature>
<feature type="region of interest" description="Disordered" evidence="1">
    <location>
        <begin position="141"/>
        <end position="166"/>
    </location>
</feature>
<feature type="region of interest" description="Disordered" evidence="1">
    <location>
        <begin position="398"/>
        <end position="418"/>
    </location>
</feature>
<protein>
    <submittedName>
        <fullName evidence="2">Uncharacterized protein</fullName>
    </submittedName>
</protein>
<feature type="compositionally biased region" description="Polar residues" evidence="1">
    <location>
        <begin position="190"/>
        <end position="208"/>
    </location>
</feature>
<evidence type="ECO:0000313" key="2">
    <source>
        <dbReference type="EMBL" id="PPQ64991.1"/>
    </source>
</evidence>
<gene>
    <name evidence="2" type="ORF">CVT26_015700</name>
</gene>
<feature type="region of interest" description="Disordered" evidence="1">
    <location>
        <begin position="179"/>
        <end position="229"/>
    </location>
</feature>
<comment type="caution">
    <text evidence="2">The sequence shown here is derived from an EMBL/GenBank/DDBJ whole genome shotgun (WGS) entry which is preliminary data.</text>
</comment>
<dbReference type="EMBL" id="NHYE01005659">
    <property type="protein sequence ID" value="PPQ64991.1"/>
    <property type="molecule type" value="Genomic_DNA"/>
</dbReference>
<evidence type="ECO:0000256" key="1">
    <source>
        <dbReference type="SAM" id="MobiDB-lite"/>
    </source>
</evidence>
<reference evidence="2 3" key="1">
    <citation type="journal article" date="2018" name="Evol. Lett.">
        <title>Horizontal gene cluster transfer increased hallucinogenic mushroom diversity.</title>
        <authorList>
            <person name="Reynolds H.T."/>
            <person name="Vijayakumar V."/>
            <person name="Gluck-Thaler E."/>
            <person name="Korotkin H.B."/>
            <person name="Matheny P.B."/>
            <person name="Slot J.C."/>
        </authorList>
    </citation>
    <scope>NUCLEOTIDE SEQUENCE [LARGE SCALE GENOMIC DNA]</scope>
    <source>
        <strain evidence="2 3">SRW20</strain>
    </source>
</reference>
<keyword evidence="3" id="KW-1185">Reference proteome</keyword>
<feature type="compositionally biased region" description="Basic and acidic residues" evidence="1">
    <location>
        <begin position="295"/>
        <end position="313"/>
    </location>
</feature>
<dbReference type="Proteomes" id="UP000284706">
    <property type="component" value="Unassembled WGS sequence"/>
</dbReference>
<feature type="compositionally biased region" description="Basic and acidic residues" evidence="1">
    <location>
        <begin position="179"/>
        <end position="189"/>
    </location>
</feature>
<dbReference type="AlphaFoldDB" id="A0A409VFH0"/>
<accession>A0A409VFH0</accession>
<sequence>MASLSDQIDRLSRVTKDIKSTASATAASDLPSLFTHALLDSHISDLIRDIDTSELGLFRLQTPANDEPSLARTEFTPATPLRKQAARREQQKGDLEPEIYAQAARKYVEQYDFIRPMPRARDQILSILKRLEDVRARIKSLSTSLEQVPAPDKAPPTKVRVEEEERRIKDLQSRLEELSKEKECLDKRPSSSTSQKNEIQFTEAQNDASPKLPSSHHEDKFWTSPGGPARALRFSDNLLDEEVSIGDISTGSFGTPQPPSLKPTNLFGIGKSFLPDDDEPTIVHHKPLFGAEPSGNEKVEKEDGKEDLLEEKPAPSPVLDRPPSSPSPPAVPLPPSPKASNSGEITDTPKPGRPRKIRVNIEVERIISKILSTVSDVVAMPPSPSVQEAIEHLERLSAQTPQAESPLTSASSISGEGNQGPTFQQIQTAFLLTTLLSSSPHYSMPLNQVKENLTSKAKTSGVSVAGQGVTRVLFQCVAKRLLKIDRGGREQVVKFDI</sequence>
<proteinExistence type="predicted"/>
<dbReference type="OrthoDB" id="3262547at2759"/>
<organism evidence="2 3">
    <name type="scientific">Gymnopilus dilepis</name>
    <dbReference type="NCBI Taxonomy" id="231916"/>
    <lineage>
        <taxon>Eukaryota</taxon>
        <taxon>Fungi</taxon>
        <taxon>Dikarya</taxon>
        <taxon>Basidiomycota</taxon>
        <taxon>Agaricomycotina</taxon>
        <taxon>Agaricomycetes</taxon>
        <taxon>Agaricomycetidae</taxon>
        <taxon>Agaricales</taxon>
        <taxon>Agaricineae</taxon>
        <taxon>Hymenogastraceae</taxon>
        <taxon>Gymnopilus</taxon>
    </lineage>
</organism>
<dbReference type="STRING" id="231916.A0A409VFH0"/>
<name>A0A409VFH0_9AGAR</name>
<feature type="region of interest" description="Disordered" evidence="1">
    <location>
        <begin position="247"/>
        <end position="357"/>
    </location>
</feature>
<evidence type="ECO:0000313" key="3">
    <source>
        <dbReference type="Proteomes" id="UP000284706"/>
    </source>
</evidence>